<dbReference type="Proteomes" id="UP000204476">
    <property type="component" value="Genome"/>
</dbReference>
<evidence type="ECO:0000313" key="1">
    <source>
        <dbReference type="EMBL" id="AKJ72412.1"/>
    </source>
</evidence>
<proteinExistence type="predicted"/>
<accession>A0A0K0N6Q9</accession>
<dbReference type="GeneID" id="26516027"/>
<keyword evidence="2" id="KW-1185">Reference proteome</keyword>
<protein>
    <submittedName>
        <fullName evidence="1">Uncharacterized protein</fullName>
    </submittedName>
</protein>
<evidence type="ECO:0000313" key="2">
    <source>
        <dbReference type="Proteomes" id="UP000204476"/>
    </source>
</evidence>
<name>A0A0K0N6Q9_9CAUD</name>
<dbReference type="RefSeq" id="YP_009187131.1">
    <property type="nucleotide sequence ID" value="NC_028653.1"/>
</dbReference>
<dbReference type="EMBL" id="KR053201">
    <property type="protein sequence ID" value="AKJ72412.1"/>
    <property type="molecule type" value="Genomic_DNA"/>
</dbReference>
<organism evidence="1 2">
    <name type="scientific">Gordonia phage GTE8</name>
    <dbReference type="NCBI Taxonomy" id="1647475"/>
    <lineage>
        <taxon>Viruses</taxon>
        <taxon>Duplodnaviria</taxon>
        <taxon>Heunggongvirae</taxon>
        <taxon>Uroviricota</taxon>
        <taxon>Caudoviricetes</taxon>
        <taxon>Zierdtviridae</taxon>
        <taxon>Emilbogenvirinae</taxon>
        <taxon>Foxborovirus</taxon>
        <taxon>Foxborovirus GTE8</taxon>
    </lineage>
</organism>
<dbReference type="KEGG" id="vg:26516027"/>
<gene>
    <name evidence="1" type="ORF">GTE8_69</name>
</gene>
<reference evidence="1 2" key="1">
    <citation type="journal article" date="2015" name="PLoS ONE">
        <title>Lysis to Kill: Evaluation of the Lytic Abilities, and Genomics of Nine Bacteriophages Infective for Gordonia spp. and Their Potential Use in Activated Sludge Foam Biocontrol.</title>
        <authorList>
            <person name="Dyson Z.A."/>
            <person name="Tucci J."/>
            <person name="Seviour R.J."/>
            <person name="Petrovski S."/>
        </authorList>
    </citation>
    <scope>NUCLEOTIDE SEQUENCE [LARGE SCALE GENOMIC DNA]</scope>
</reference>
<sequence length="293" mass="31419">MATIPALTLDAIPHADALTYDDVELRDRYPDNGPAVRAFRVTGRRVSGVLTARVGLSGAGAPTHRVDEPATGHRGMQDLPMASYPSVSLTFGPRAAGKFLNVDGHDAMYPDPFTVNGRAYYGLPSSVTFHPVDVRALYGDDVDTSPVGITTSSAWHGMTADEARKRLAPIIHQAGAHGYLFANNVPGTDGRTASGVFESDTDSWTYGTTDSARAIVRAIGIDVLRILLDDGVENDWWDLIADDVARDRDKALAAAQRYMAVVEGHRDTLRRISTAALMSTAPTGGVEVVEVTR</sequence>